<dbReference type="SUPFAM" id="SSF53738">
    <property type="entry name" value="Phosphoglucomutase, first 3 domains"/>
    <property type="match status" value="3"/>
</dbReference>
<evidence type="ECO:0000259" key="9">
    <source>
        <dbReference type="Pfam" id="PF00408"/>
    </source>
</evidence>
<keyword evidence="6" id="KW-0413">Isomerase</keyword>
<reference evidence="14" key="1">
    <citation type="submission" date="2016-06" db="EMBL/GenBank/DDBJ databases">
        <authorList>
            <person name="Varghese N."/>
        </authorList>
    </citation>
    <scope>NUCLEOTIDE SEQUENCE [LARGE SCALE GENOMIC DNA]</scope>
    <source>
        <strain evidence="14">DSM 43171</strain>
    </source>
</reference>
<dbReference type="InterPro" id="IPR005843">
    <property type="entry name" value="A-D-PHexomutase_C"/>
</dbReference>
<dbReference type="InterPro" id="IPR016066">
    <property type="entry name" value="A-D-PHexomutase_CS"/>
</dbReference>
<dbReference type="Pfam" id="PF02880">
    <property type="entry name" value="PGM_PMM_III"/>
    <property type="match status" value="1"/>
</dbReference>
<dbReference type="STRING" id="47864.GA0070560_103173"/>
<dbReference type="EMBL" id="FMDN01000003">
    <property type="protein sequence ID" value="SCG41595.1"/>
    <property type="molecule type" value="Genomic_DNA"/>
</dbReference>
<feature type="domain" description="Alpha-D-phosphohexomutase C-terminal" evidence="9">
    <location>
        <begin position="465"/>
        <end position="530"/>
    </location>
</feature>
<dbReference type="AlphaFoldDB" id="A0A1C5H6D7"/>
<dbReference type="InterPro" id="IPR005841">
    <property type="entry name" value="Alpha-D-phosphohexomutase_SF"/>
</dbReference>
<dbReference type="SUPFAM" id="SSF55957">
    <property type="entry name" value="Phosphoglucomutase, C-terminal domain"/>
    <property type="match status" value="1"/>
</dbReference>
<evidence type="ECO:0000313" key="13">
    <source>
        <dbReference type="EMBL" id="SCG41595.1"/>
    </source>
</evidence>
<gene>
    <name evidence="13" type="ORF">GA0070560_103173</name>
</gene>
<feature type="domain" description="Alpha-D-phosphohexomutase alpha/beta/alpha" evidence="12">
    <location>
        <begin position="329"/>
        <end position="442"/>
    </location>
</feature>
<feature type="region of interest" description="Disordered" evidence="8">
    <location>
        <begin position="1"/>
        <end position="27"/>
    </location>
</feature>
<evidence type="ECO:0000256" key="3">
    <source>
        <dbReference type="ARBA" id="ARBA00022553"/>
    </source>
</evidence>
<dbReference type="InterPro" id="IPR036900">
    <property type="entry name" value="A-D-PHexomutase_C_sf"/>
</dbReference>
<keyword evidence="3" id="KW-0597">Phosphoprotein</keyword>
<comment type="similarity">
    <text evidence="2 7">Belongs to the phosphohexose mutase family.</text>
</comment>
<evidence type="ECO:0000256" key="8">
    <source>
        <dbReference type="SAM" id="MobiDB-lite"/>
    </source>
</evidence>
<dbReference type="Proteomes" id="UP000199408">
    <property type="component" value="Unassembled WGS sequence"/>
</dbReference>
<accession>A0A1C5H6D7</accession>
<dbReference type="PANTHER" id="PTHR45745:SF1">
    <property type="entry name" value="PHOSPHOGLUCOMUTASE 2B-RELATED"/>
    <property type="match status" value="1"/>
</dbReference>
<evidence type="ECO:0000256" key="4">
    <source>
        <dbReference type="ARBA" id="ARBA00022723"/>
    </source>
</evidence>
<dbReference type="GO" id="GO:0005975">
    <property type="term" value="P:carbohydrate metabolic process"/>
    <property type="evidence" value="ECO:0007669"/>
    <property type="project" value="InterPro"/>
</dbReference>
<proteinExistence type="inferred from homology"/>
<evidence type="ECO:0000256" key="5">
    <source>
        <dbReference type="ARBA" id="ARBA00022842"/>
    </source>
</evidence>
<dbReference type="GO" id="GO:0008973">
    <property type="term" value="F:phosphopentomutase activity"/>
    <property type="evidence" value="ECO:0007669"/>
    <property type="project" value="TreeGrafter"/>
</dbReference>
<dbReference type="GO" id="GO:0000287">
    <property type="term" value="F:magnesium ion binding"/>
    <property type="evidence" value="ECO:0007669"/>
    <property type="project" value="InterPro"/>
</dbReference>
<sequence length="554" mass="57422">MAAETTDLDDLRDQARRWLDDDPDPASRDELRAVLDRLPGSAPELADRFAGPLTFGTAGLRGPLRAGPNGMNLAVVTQAAAGLVAWLAAEGGEGPLVIGYDARHGSRAFAERTAQVATGAGRPALLLPRPLPTPVLAYAVRHLGAVAGVMVTASHNPPQDNGYKVYLGAQLGGVLGAGAQIVPPADAGIEAAIRAVGPLAQVPLGPAGQVLGDDLTAAYVERATAVIDPDGPRDLKVAYTPLHGVGAAVLTAAFARAGFPVPGVVPDQAEPDPAFPTVSFPNPEEPGAVDRLVALADATGADVAIANDPDADRCAVAVREAGSWRMLRGDEVGALLADHLMRRGVSGLYATTIVSSSLLRAMCAARGLPYDETLTGFKWIVRAGGGAQPLVFGYEEALGYCVAPEHVRDKDGITAALTVAELAAGLKAQGRTLTDRLDELAAEFGVHHTDQLSVRVDDLRVIADAMARIRAARPTALLGQPVTEAQDLLPASDVVILRTAAARVVIRPSGTEPKLKAYLEVVEPVADGDVATARTRAHTAIATLRTEIATALNL</sequence>
<name>A0A1C5H6D7_9ACTN</name>
<evidence type="ECO:0000259" key="10">
    <source>
        <dbReference type="Pfam" id="PF02878"/>
    </source>
</evidence>
<feature type="domain" description="Alpha-D-phosphohexomutase alpha/beta/alpha" evidence="10">
    <location>
        <begin position="54"/>
        <end position="168"/>
    </location>
</feature>
<dbReference type="Pfam" id="PF02878">
    <property type="entry name" value="PGM_PMM_I"/>
    <property type="match status" value="1"/>
</dbReference>
<dbReference type="Pfam" id="PF02879">
    <property type="entry name" value="PGM_PMM_II"/>
    <property type="match status" value="1"/>
</dbReference>
<dbReference type="OrthoDB" id="9806956at2"/>
<feature type="compositionally biased region" description="Basic and acidic residues" evidence="8">
    <location>
        <begin position="9"/>
        <end position="27"/>
    </location>
</feature>
<dbReference type="PRINTS" id="PR00509">
    <property type="entry name" value="PGMPMM"/>
</dbReference>
<keyword evidence="4 7" id="KW-0479">Metal-binding</keyword>
<evidence type="ECO:0000259" key="11">
    <source>
        <dbReference type="Pfam" id="PF02879"/>
    </source>
</evidence>
<organism evidence="13 14">
    <name type="scientific">Micromonospora halophytica</name>
    <dbReference type="NCBI Taxonomy" id="47864"/>
    <lineage>
        <taxon>Bacteria</taxon>
        <taxon>Bacillati</taxon>
        <taxon>Actinomycetota</taxon>
        <taxon>Actinomycetes</taxon>
        <taxon>Micromonosporales</taxon>
        <taxon>Micromonosporaceae</taxon>
        <taxon>Micromonospora</taxon>
    </lineage>
</organism>
<keyword evidence="5 7" id="KW-0460">Magnesium</keyword>
<dbReference type="InterPro" id="IPR005846">
    <property type="entry name" value="A-D-PHexomutase_a/b/a-III"/>
</dbReference>
<dbReference type="InterPro" id="IPR005844">
    <property type="entry name" value="A-D-PHexomutase_a/b/a-I"/>
</dbReference>
<protein>
    <submittedName>
        <fullName evidence="13">Phosphomannomutase</fullName>
    </submittedName>
</protein>
<dbReference type="InterPro" id="IPR005845">
    <property type="entry name" value="A-D-PHexomutase_a/b/a-II"/>
</dbReference>
<dbReference type="InterPro" id="IPR016055">
    <property type="entry name" value="A-D-PHexomutase_a/b/a-I/II/III"/>
</dbReference>
<evidence type="ECO:0000256" key="2">
    <source>
        <dbReference type="ARBA" id="ARBA00010231"/>
    </source>
</evidence>
<keyword evidence="14" id="KW-1185">Reference proteome</keyword>
<evidence type="ECO:0000313" key="14">
    <source>
        <dbReference type="Proteomes" id="UP000199408"/>
    </source>
</evidence>
<feature type="domain" description="Alpha-D-phosphohexomutase alpha/beta/alpha" evidence="11">
    <location>
        <begin position="218"/>
        <end position="320"/>
    </location>
</feature>
<dbReference type="Pfam" id="PF00408">
    <property type="entry name" value="PGM_PMM_IV"/>
    <property type="match status" value="1"/>
</dbReference>
<comment type="cofactor">
    <cofactor evidence="1">
        <name>Mg(2+)</name>
        <dbReference type="ChEBI" id="CHEBI:18420"/>
    </cofactor>
</comment>
<evidence type="ECO:0000259" key="12">
    <source>
        <dbReference type="Pfam" id="PF02880"/>
    </source>
</evidence>
<evidence type="ECO:0000256" key="6">
    <source>
        <dbReference type="ARBA" id="ARBA00023235"/>
    </source>
</evidence>
<evidence type="ECO:0000256" key="1">
    <source>
        <dbReference type="ARBA" id="ARBA00001946"/>
    </source>
</evidence>
<dbReference type="GO" id="GO:0006166">
    <property type="term" value="P:purine ribonucleoside salvage"/>
    <property type="evidence" value="ECO:0007669"/>
    <property type="project" value="TreeGrafter"/>
</dbReference>
<dbReference type="PROSITE" id="PS00710">
    <property type="entry name" value="PGM_PMM"/>
    <property type="match status" value="1"/>
</dbReference>
<dbReference type="RefSeq" id="WP_091292319.1">
    <property type="nucleotide sequence ID" value="NZ_FMDN01000003.1"/>
</dbReference>
<evidence type="ECO:0000256" key="7">
    <source>
        <dbReference type="RuleBase" id="RU004326"/>
    </source>
</evidence>
<dbReference type="Gene3D" id="3.30.310.50">
    <property type="entry name" value="Alpha-D-phosphohexomutase, C-terminal domain"/>
    <property type="match status" value="1"/>
</dbReference>
<dbReference type="PANTHER" id="PTHR45745">
    <property type="entry name" value="PHOSPHOMANNOMUTASE 45A"/>
    <property type="match status" value="1"/>
</dbReference>
<dbReference type="CDD" id="cd05799">
    <property type="entry name" value="PGM2"/>
    <property type="match status" value="1"/>
</dbReference>
<dbReference type="Gene3D" id="3.40.120.10">
    <property type="entry name" value="Alpha-D-Glucose-1,6-Bisphosphate, subunit A, domain 3"/>
    <property type="match status" value="3"/>
</dbReference>